<feature type="region of interest" description="Disordered" evidence="3">
    <location>
        <begin position="16"/>
        <end position="62"/>
    </location>
</feature>
<dbReference type="AlphaFoldDB" id="A0A2I0VXK3"/>
<reference evidence="4 5" key="2">
    <citation type="journal article" date="2017" name="Nature">
        <title>The Apostasia genome and the evolution of orchids.</title>
        <authorList>
            <person name="Zhang G.Q."/>
            <person name="Liu K.W."/>
            <person name="Li Z."/>
            <person name="Lohaus R."/>
            <person name="Hsiao Y.Y."/>
            <person name="Niu S.C."/>
            <person name="Wang J.Y."/>
            <person name="Lin Y.C."/>
            <person name="Xu Q."/>
            <person name="Chen L.J."/>
            <person name="Yoshida K."/>
            <person name="Fujiwara S."/>
            <person name="Wang Z.W."/>
            <person name="Zhang Y.Q."/>
            <person name="Mitsuda N."/>
            <person name="Wang M."/>
            <person name="Liu G.H."/>
            <person name="Pecoraro L."/>
            <person name="Huang H.X."/>
            <person name="Xiao X.J."/>
            <person name="Lin M."/>
            <person name="Wu X.Y."/>
            <person name="Wu W.L."/>
            <person name="Chen Y.Y."/>
            <person name="Chang S.B."/>
            <person name="Sakamoto S."/>
            <person name="Ohme-Takagi M."/>
            <person name="Yagi M."/>
            <person name="Zeng S.J."/>
            <person name="Shen C.Y."/>
            <person name="Yeh C.M."/>
            <person name="Luo Y.B."/>
            <person name="Tsai W.C."/>
            <person name="Van de Peer Y."/>
            <person name="Liu Z.J."/>
        </authorList>
    </citation>
    <scope>NUCLEOTIDE SEQUENCE [LARGE SCALE GENOMIC DNA]</scope>
    <source>
        <tissue evidence="4">The whole plant</tissue>
    </source>
</reference>
<dbReference type="EMBL" id="KZ503120">
    <property type="protein sequence ID" value="PKU68141.1"/>
    <property type="molecule type" value="Genomic_DNA"/>
</dbReference>
<protein>
    <submittedName>
        <fullName evidence="4">Uncharacterized protein</fullName>
    </submittedName>
</protein>
<organism evidence="4 5">
    <name type="scientific">Dendrobium catenatum</name>
    <dbReference type="NCBI Taxonomy" id="906689"/>
    <lineage>
        <taxon>Eukaryota</taxon>
        <taxon>Viridiplantae</taxon>
        <taxon>Streptophyta</taxon>
        <taxon>Embryophyta</taxon>
        <taxon>Tracheophyta</taxon>
        <taxon>Spermatophyta</taxon>
        <taxon>Magnoliopsida</taxon>
        <taxon>Liliopsida</taxon>
        <taxon>Asparagales</taxon>
        <taxon>Orchidaceae</taxon>
        <taxon>Epidendroideae</taxon>
        <taxon>Malaxideae</taxon>
        <taxon>Dendrobiinae</taxon>
        <taxon>Dendrobium</taxon>
    </lineage>
</organism>
<dbReference type="GO" id="GO:0035861">
    <property type="term" value="C:site of double-strand break"/>
    <property type="evidence" value="ECO:0007669"/>
    <property type="project" value="TreeGrafter"/>
</dbReference>
<proteinExistence type="predicted"/>
<feature type="region of interest" description="Disordered" evidence="3">
    <location>
        <begin position="95"/>
        <end position="148"/>
    </location>
</feature>
<dbReference type="PANTHER" id="PTHR16017">
    <property type="entry name" value="GASTRULATION DEFECTIVE PROTEIN 1-RELATED"/>
    <property type="match status" value="1"/>
</dbReference>
<keyword evidence="5" id="KW-1185">Reference proteome</keyword>
<feature type="compositionally biased region" description="Polar residues" evidence="3">
    <location>
        <begin position="19"/>
        <end position="41"/>
    </location>
</feature>
<evidence type="ECO:0000313" key="5">
    <source>
        <dbReference type="Proteomes" id="UP000233837"/>
    </source>
</evidence>
<evidence type="ECO:0000256" key="1">
    <source>
        <dbReference type="ARBA" id="ARBA00022574"/>
    </source>
</evidence>
<gene>
    <name evidence="4" type="ORF">MA16_Dca015643</name>
</gene>
<evidence type="ECO:0000256" key="3">
    <source>
        <dbReference type="SAM" id="MobiDB-lite"/>
    </source>
</evidence>
<dbReference type="PANTHER" id="PTHR16017:SF0">
    <property type="entry name" value="WD REPEAT-CONTAINING PROTEIN 70"/>
    <property type="match status" value="1"/>
</dbReference>
<dbReference type="Proteomes" id="UP000233837">
    <property type="component" value="Unassembled WGS sequence"/>
</dbReference>
<keyword evidence="1" id="KW-0853">WD repeat</keyword>
<name>A0A2I0VXK3_9ASPA</name>
<reference evidence="4 5" key="1">
    <citation type="journal article" date="2016" name="Sci. Rep.">
        <title>The Dendrobium catenatum Lindl. genome sequence provides insights into polysaccharide synthase, floral development and adaptive evolution.</title>
        <authorList>
            <person name="Zhang G.Q."/>
            <person name="Xu Q."/>
            <person name="Bian C."/>
            <person name="Tsai W.C."/>
            <person name="Yeh C.M."/>
            <person name="Liu K.W."/>
            <person name="Yoshida K."/>
            <person name="Zhang L.S."/>
            <person name="Chang S.B."/>
            <person name="Chen F."/>
            <person name="Shi Y."/>
            <person name="Su Y.Y."/>
            <person name="Zhang Y.Q."/>
            <person name="Chen L.J."/>
            <person name="Yin Y."/>
            <person name="Lin M."/>
            <person name="Huang H."/>
            <person name="Deng H."/>
            <person name="Wang Z.W."/>
            <person name="Zhu S.L."/>
            <person name="Zhao X."/>
            <person name="Deng C."/>
            <person name="Niu S.C."/>
            <person name="Huang J."/>
            <person name="Wang M."/>
            <person name="Liu G.H."/>
            <person name="Yang H.J."/>
            <person name="Xiao X.J."/>
            <person name="Hsiao Y.Y."/>
            <person name="Wu W.L."/>
            <person name="Chen Y.Y."/>
            <person name="Mitsuda N."/>
            <person name="Ohme-Takagi M."/>
            <person name="Luo Y.B."/>
            <person name="Van de Peer Y."/>
            <person name="Liu Z.J."/>
        </authorList>
    </citation>
    <scope>NUCLEOTIDE SEQUENCE [LARGE SCALE GENOMIC DNA]</scope>
    <source>
        <tissue evidence="4">The whole plant</tissue>
    </source>
</reference>
<dbReference type="GO" id="GO:0005634">
    <property type="term" value="C:nucleus"/>
    <property type="evidence" value="ECO:0007669"/>
    <property type="project" value="TreeGrafter"/>
</dbReference>
<accession>A0A2I0VXK3</accession>
<keyword evidence="2" id="KW-0677">Repeat</keyword>
<sequence length="199" mass="21921">MMDGEMDEAMRAHLPVSFGKQSMPQHRPSSVHLTTRSTLEPANNSSSSSAAIAKSSWVDESTKHSPTAVYFEEDAIGPLLPLPSVTGRLETVYDDDRALIGPPPPPHSSSKKFDEEEDDEEIIGPPRPPQLSSDDGSDSDLDASPREDKLRIPLSNEIVLKGHSRVCASIPIYFEFPYWLTYQAMLDGKLRACLATTRI</sequence>
<feature type="compositionally biased region" description="Low complexity" evidence="3">
    <location>
        <begin position="42"/>
        <end position="56"/>
    </location>
</feature>
<evidence type="ECO:0000313" key="4">
    <source>
        <dbReference type="EMBL" id="PKU68141.1"/>
    </source>
</evidence>
<evidence type="ECO:0000256" key="2">
    <source>
        <dbReference type="ARBA" id="ARBA00022737"/>
    </source>
</evidence>
<dbReference type="STRING" id="906689.A0A2I0VXK3"/>
<dbReference type="InterPro" id="IPR051858">
    <property type="entry name" value="WD_repeat_GAD-1"/>
</dbReference>